<protein>
    <submittedName>
        <fullName evidence="1">Uncharacterized protein</fullName>
    </submittedName>
</protein>
<dbReference type="Proteomes" id="UP001189429">
    <property type="component" value="Unassembled WGS sequence"/>
</dbReference>
<sequence length="132" mass="14264">MPCPSGLTGGDLVAALLECGLEEDDALAGWSPFLSPSELESVVGTAPCQREALRHVRAAAREMHGRALPYLLKRVGDLGFAKKDLDLHSAFLWIRDAADVVCHVDLSKIAEALASDTHYRRTSSRPTPPRAC</sequence>
<proteinExistence type="predicted"/>
<reference evidence="1" key="1">
    <citation type="submission" date="2023-10" db="EMBL/GenBank/DDBJ databases">
        <authorList>
            <person name="Chen Y."/>
            <person name="Shah S."/>
            <person name="Dougan E. K."/>
            <person name="Thang M."/>
            <person name="Chan C."/>
        </authorList>
    </citation>
    <scope>NUCLEOTIDE SEQUENCE [LARGE SCALE GENOMIC DNA]</scope>
</reference>
<name>A0ABN9PGT6_9DINO</name>
<gene>
    <name evidence="1" type="ORF">PCOR1329_LOCUS2737</name>
</gene>
<organism evidence="1 2">
    <name type="scientific">Prorocentrum cordatum</name>
    <dbReference type="NCBI Taxonomy" id="2364126"/>
    <lineage>
        <taxon>Eukaryota</taxon>
        <taxon>Sar</taxon>
        <taxon>Alveolata</taxon>
        <taxon>Dinophyceae</taxon>
        <taxon>Prorocentrales</taxon>
        <taxon>Prorocentraceae</taxon>
        <taxon>Prorocentrum</taxon>
    </lineage>
</organism>
<comment type="caution">
    <text evidence="1">The sequence shown here is derived from an EMBL/GenBank/DDBJ whole genome shotgun (WGS) entry which is preliminary data.</text>
</comment>
<evidence type="ECO:0000313" key="1">
    <source>
        <dbReference type="EMBL" id="CAK0791999.1"/>
    </source>
</evidence>
<accession>A0ABN9PGT6</accession>
<evidence type="ECO:0000313" key="2">
    <source>
        <dbReference type="Proteomes" id="UP001189429"/>
    </source>
</evidence>
<dbReference type="EMBL" id="CAUYUJ010000692">
    <property type="protein sequence ID" value="CAK0791999.1"/>
    <property type="molecule type" value="Genomic_DNA"/>
</dbReference>
<keyword evidence="2" id="KW-1185">Reference proteome</keyword>